<keyword evidence="3" id="KW-1185">Reference proteome</keyword>
<protein>
    <submittedName>
        <fullName evidence="2">Glycosyltransferase</fullName>
    </submittedName>
</protein>
<reference evidence="2 3" key="1">
    <citation type="submission" date="2018-03" db="EMBL/GenBank/DDBJ databases">
        <title>Brevisbacillus phylogenomics.</title>
        <authorList>
            <person name="Dunlap C."/>
        </authorList>
    </citation>
    <scope>NUCLEOTIDE SEQUENCE [LARGE SCALE GENOMIC DNA]</scope>
    <source>
        <strain evidence="2 3">NRRL NRS-1210</strain>
    </source>
</reference>
<evidence type="ECO:0000256" key="1">
    <source>
        <dbReference type="SAM" id="SignalP"/>
    </source>
</evidence>
<comment type="caution">
    <text evidence="2">The sequence shown here is derived from an EMBL/GenBank/DDBJ whole genome shotgun (WGS) entry which is preliminary data.</text>
</comment>
<name>A0A2P7VDG7_9BACL</name>
<dbReference type="AlphaFoldDB" id="A0A2P7VDG7"/>
<evidence type="ECO:0000313" key="2">
    <source>
        <dbReference type="EMBL" id="PSJ97220.1"/>
    </source>
</evidence>
<dbReference type="EMBL" id="PXZM01000012">
    <property type="protein sequence ID" value="PSJ97220.1"/>
    <property type="molecule type" value="Genomic_DNA"/>
</dbReference>
<accession>A0A2P7VDG7</accession>
<proteinExistence type="predicted"/>
<evidence type="ECO:0000313" key="3">
    <source>
        <dbReference type="Proteomes" id="UP000240419"/>
    </source>
</evidence>
<gene>
    <name evidence="2" type="ORF">C7R93_08845</name>
</gene>
<dbReference type="OrthoDB" id="2603324at2"/>
<feature type="signal peptide" evidence="1">
    <location>
        <begin position="1"/>
        <end position="26"/>
    </location>
</feature>
<organism evidence="2 3">
    <name type="scientific">Brevibacillus fortis</name>
    <dbReference type="NCBI Taxonomy" id="2126352"/>
    <lineage>
        <taxon>Bacteria</taxon>
        <taxon>Bacillati</taxon>
        <taxon>Bacillota</taxon>
        <taxon>Bacilli</taxon>
        <taxon>Bacillales</taxon>
        <taxon>Paenibacillaceae</taxon>
        <taxon>Brevibacillus</taxon>
    </lineage>
</organism>
<sequence>MTPLLRKATLLMICLALFGVPVMAVAKEAQRNGQQQECIKPKEVKLQGDMRKLWVDHMIWTRGYLISALAGLEDQEKVLARLLQNQVDIGNAIKPYYGEEAGKKLAELLTEHIVIAGKIIDAAKKGDQATVEKLNKEWFRNADDIAKFLSSANPNWPEKDLKEMMYTHLKLLSDNLQARLKKDWDADIAAFDKGEEHIIAMADVLTAGIIKQFPNQF</sequence>
<dbReference type="Proteomes" id="UP000240419">
    <property type="component" value="Unassembled WGS sequence"/>
</dbReference>
<feature type="chain" id="PRO_5015145241" evidence="1">
    <location>
        <begin position="27"/>
        <end position="217"/>
    </location>
</feature>
<dbReference type="RefSeq" id="WP_106838481.1">
    <property type="nucleotide sequence ID" value="NZ_JBCNIW010000019.1"/>
</dbReference>
<keyword evidence="1" id="KW-0732">Signal</keyword>
<dbReference type="GO" id="GO:0016740">
    <property type="term" value="F:transferase activity"/>
    <property type="evidence" value="ECO:0007669"/>
    <property type="project" value="UniProtKB-KW"/>
</dbReference>
<keyword evidence="2" id="KW-0808">Transferase</keyword>